<proteinExistence type="predicted"/>
<dbReference type="EMBL" id="CP000471">
    <property type="protein sequence ID" value="ABK45362.1"/>
    <property type="molecule type" value="Genomic_DNA"/>
</dbReference>
<evidence type="ECO:0000313" key="3">
    <source>
        <dbReference type="Proteomes" id="UP000002586"/>
    </source>
</evidence>
<keyword evidence="3" id="KW-1185">Reference proteome</keyword>
<accession>A0LBL9</accession>
<sequence length="98" mass="10748">MPNLNPRQTPAACRVAMAHDREHAAACLVKGKWLQKAKAGGPPLDLGQSPPARMPSVGFVPSRVTPHPGPWLLPPALRPLWRAPWLFGKQKNTMKTML</sequence>
<evidence type="ECO:0000256" key="1">
    <source>
        <dbReference type="SAM" id="MobiDB-lite"/>
    </source>
</evidence>
<dbReference type="STRING" id="156889.Mmc1_2870"/>
<reference evidence="3" key="1">
    <citation type="journal article" date="2009" name="Appl. Environ. Microbiol.">
        <title>Complete genome sequence of the chemolithoautotrophic marine magnetotactic coccus strain MC-1.</title>
        <authorList>
            <person name="Schubbe S."/>
            <person name="Williams T.J."/>
            <person name="Xie G."/>
            <person name="Kiss H.E."/>
            <person name="Brettin T.S."/>
            <person name="Martinez D."/>
            <person name="Ross C.A."/>
            <person name="Schuler D."/>
            <person name="Cox B.L."/>
            <person name="Nealson K.H."/>
            <person name="Bazylinski D.A."/>
        </authorList>
    </citation>
    <scope>NUCLEOTIDE SEQUENCE [LARGE SCALE GENOMIC DNA]</scope>
    <source>
        <strain evidence="3">ATCC BAA-1437 / JCM 17883 / MC-1</strain>
    </source>
</reference>
<name>A0LBL9_MAGMM</name>
<feature type="region of interest" description="Disordered" evidence="1">
    <location>
        <begin position="38"/>
        <end position="61"/>
    </location>
</feature>
<dbReference type="Proteomes" id="UP000002586">
    <property type="component" value="Chromosome"/>
</dbReference>
<gene>
    <name evidence="2" type="ordered locus">Mmc1_2870</name>
</gene>
<dbReference type="HOGENOM" id="CLU_2330398_0_0_5"/>
<reference evidence="2 3" key="2">
    <citation type="journal article" date="2012" name="Int. J. Syst. Evol. Microbiol.">
        <title>Magnetococcus marinus gen. nov., sp. nov., a marine, magnetotactic bacterium that represents a novel lineage (Magnetococcaceae fam. nov.; Magnetococcales ord. nov.) at the base of the Alphaproteobacteria.</title>
        <authorList>
            <person name="Bazylinski D.A."/>
            <person name="Williams T.J."/>
            <person name="Lefevre C.T."/>
            <person name="Berg R.J."/>
            <person name="Zhang C.L."/>
            <person name="Bowser S.S."/>
            <person name="Dean A.J."/>
            <person name="Beveridge T.J."/>
        </authorList>
    </citation>
    <scope>NUCLEOTIDE SEQUENCE [LARGE SCALE GENOMIC DNA]</scope>
    <source>
        <strain evidence="3">ATCC BAA-1437 / JCM 17883 / MC-1</strain>
    </source>
</reference>
<organism evidence="2 3">
    <name type="scientific">Magnetococcus marinus (strain ATCC BAA-1437 / JCM 17883 / MC-1)</name>
    <dbReference type="NCBI Taxonomy" id="156889"/>
    <lineage>
        <taxon>Bacteria</taxon>
        <taxon>Pseudomonadati</taxon>
        <taxon>Pseudomonadota</taxon>
        <taxon>Magnetococcia</taxon>
        <taxon>Magnetococcales</taxon>
        <taxon>Magnetococcaceae</taxon>
        <taxon>Magnetococcus</taxon>
    </lineage>
</organism>
<evidence type="ECO:0000313" key="2">
    <source>
        <dbReference type="EMBL" id="ABK45362.1"/>
    </source>
</evidence>
<dbReference type="KEGG" id="mgm:Mmc1_2870"/>
<protein>
    <submittedName>
        <fullName evidence="2">Uncharacterized protein</fullName>
    </submittedName>
</protein>
<dbReference type="AlphaFoldDB" id="A0LBL9"/>